<dbReference type="Gene3D" id="2.40.37.20">
    <property type="entry name" value="D-serine dehydratase-like domain"/>
    <property type="match status" value="1"/>
</dbReference>
<proteinExistence type="inferred from homology"/>
<reference evidence="4 5" key="1">
    <citation type="journal article" date="2014" name="Genome Announc.">
        <title>Draft Genome Sequence of Lutibaculum baratangense Strain AMV1T, Isolated from a Mud Volcano in Andamans, India.</title>
        <authorList>
            <person name="Singh A."/>
            <person name="Sreenivas A."/>
            <person name="Sathyanarayana Reddy G."/>
            <person name="Pinnaka A.K."/>
            <person name="Shivaji S."/>
        </authorList>
    </citation>
    <scope>NUCLEOTIDE SEQUENCE [LARGE SCALE GENOMIC DNA]</scope>
    <source>
        <strain evidence="4 5">AMV1</strain>
    </source>
</reference>
<evidence type="ECO:0000259" key="3">
    <source>
        <dbReference type="SMART" id="SM01119"/>
    </source>
</evidence>
<sequence>MRANIARLQQVCDRAGIANRPHIKTHKSPEIARMQIAAGAVGIACQKLGEAEVMADAGFDDILICYNILGAPKLRRLRALAERIRLTVACDSAVTAEGLSRAMAGAARPLDVLVECDTGRRRAGVETAQEAVALATRISSLPGLEFAGLMIYPPVGGAEETSRFVAAVREGCAGHRLEVRTVSAGGTPNLKEIGLLEATEYRSGTSIFNDRDMVACGAAALDDCALHVYATVVSKPSPDRCVIDAGSKTLTSDRPSLGGHGHLVDYPEAKIFQLSEEHGVVDLSGCERRPEIGEIVRIVPNHVCVVVNMFDELVAVEADGTARRLPVAARGRVA</sequence>
<dbReference type="GO" id="GO:0008721">
    <property type="term" value="F:D-serine ammonia-lyase activity"/>
    <property type="evidence" value="ECO:0007669"/>
    <property type="project" value="TreeGrafter"/>
</dbReference>
<dbReference type="InterPro" id="IPR029066">
    <property type="entry name" value="PLP-binding_barrel"/>
</dbReference>
<dbReference type="Gene3D" id="3.20.20.10">
    <property type="entry name" value="Alanine racemase"/>
    <property type="match status" value="1"/>
</dbReference>
<protein>
    <submittedName>
        <fullName evidence="4">Alanine racemase</fullName>
    </submittedName>
</protein>
<dbReference type="eggNOG" id="COG3616">
    <property type="taxonomic scope" value="Bacteria"/>
</dbReference>
<dbReference type="SMART" id="SM01119">
    <property type="entry name" value="D-ser_dehydrat"/>
    <property type="match status" value="1"/>
</dbReference>
<dbReference type="SUPFAM" id="SSF51419">
    <property type="entry name" value="PLP-binding barrel"/>
    <property type="match status" value="1"/>
</dbReference>
<gene>
    <name evidence="4" type="ORF">N177_2341</name>
</gene>
<evidence type="ECO:0000313" key="5">
    <source>
        <dbReference type="Proteomes" id="UP000017819"/>
    </source>
</evidence>
<evidence type="ECO:0000256" key="1">
    <source>
        <dbReference type="ARBA" id="ARBA00005323"/>
    </source>
</evidence>
<feature type="domain" description="D-serine dehydratase-like" evidence="3">
    <location>
        <begin position="225"/>
        <end position="317"/>
    </location>
</feature>
<dbReference type="PANTHER" id="PTHR28004:SF2">
    <property type="entry name" value="D-SERINE DEHYDRATASE"/>
    <property type="match status" value="1"/>
</dbReference>
<dbReference type="GO" id="GO:0036088">
    <property type="term" value="P:D-serine catabolic process"/>
    <property type="evidence" value="ECO:0007669"/>
    <property type="project" value="TreeGrafter"/>
</dbReference>
<comment type="similarity">
    <text evidence="1">Belongs to the DSD1 family.</text>
</comment>
<keyword evidence="2" id="KW-0456">Lyase</keyword>
<dbReference type="Proteomes" id="UP000017819">
    <property type="component" value="Unassembled WGS sequence"/>
</dbReference>
<dbReference type="CDD" id="cd06820">
    <property type="entry name" value="PLPDE_III_LS_D-TA_like"/>
    <property type="match status" value="1"/>
</dbReference>
<organism evidence="4 5">
    <name type="scientific">Lutibaculum baratangense AMV1</name>
    <dbReference type="NCBI Taxonomy" id="631454"/>
    <lineage>
        <taxon>Bacteria</taxon>
        <taxon>Pseudomonadati</taxon>
        <taxon>Pseudomonadota</taxon>
        <taxon>Alphaproteobacteria</taxon>
        <taxon>Hyphomicrobiales</taxon>
        <taxon>Tepidamorphaceae</taxon>
        <taxon>Lutibaculum</taxon>
    </lineage>
</organism>
<dbReference type="STRING" id="631454.N177_2341"/>
<dbReference type="InterPro" id="IPR042208">
    <property type="entry name" value="D-ser_dehydrat-like_sf"/>
</dbReference>
<dbReference type="EMBL" id="AWXZ01000031">
    <property type="protein sequence ID" value="ESR24507.1"/>
    <property type="molecule type" value="Genomic_DNA"/>
</dbReference>
<dbReference type="InterPro" id="IPR001608">
    <property type="entry name" value="Ala_racemase_N"/>
</dbReference>
<dbReference type="Pfam" id="PF14031">
    <property type="entry name" value="D-ser_dehydrat"/>
    <property type="match status" value="1"/>
</dbReference>
<dbReference type="InterPro" id="IPR026956">
    <property type="entry name" value="D-ser_dehydrat-like_dom"/>
</dbReference>
<evidence type="ECO:0000313" key="4">
    <source>
        <dbReference type="EMBL" id="ESR24507.1"/>
    </source>
</evidence>
<keyword evidence="5" id="KW-1185">Reference proteome</keyword>
<dbReference type="InterPro" id="IPR051466">
    <property type="entry name" value="D-amino_acid_metab_enzyme"/>
</dbReference>
<dbReference type="PANTHER" id="PTHR28004">
    <property type="entry name" value="ZGC:162816-RELATED"/>
    <property type="match status" value="1"/>
</dbReference>
<dbReference type="AlphaFoldDB" id="V4QXP8"/>
<comment type="caution">
    <text evidence="4">The sequence shown here is derived from an EMBL/GenBank/DDBJ whole genome shotgun (WGS) entry which is preliminary data.</text>
</comment>
<dbReference type="Pfam" id="PF01168">
    <property type="entry name" value="Ala_racemase_N"/>
    <property type="match status" value="1"/>
</dbReference>
<accession>V4QXP8</accession>
<evidence type="ECO:0000256" key="2">
    <source>
        <dbReference type="ARBA" id="ARBA00023239"/>
    </source>
</evidence>
<name>V4QXP8_9HYPH</name>